<evidence type="ECO:0000256" key="2">
    <source>
        <dbReference type="ARBA" id="ARBA00022679"/>
    </source>
</evidence>
<dbReference type="AlphaFoldDB" id="A0A9P0A6Q7"/>
<dbReference type="PROSITE" id="PS00108">
    <property type="entry name" value="PROTEIN_KINASE_ST"/>
    <property type="match status" value="1"/>
</dbReference>
<evidence type="ECO:0000259" key="7">
    <source>
        <dbReference type="PROSITE" id="PS50011"/>
    </source>
</evidence>
<feature type="compositionally biased region" description="Polar residues" evidence="6">
    <location>
        <begin position="322"/>
        <end position="335"/>
    </location>
</feature>
<evidence type="ECO:0000256" key="6">
    <source>
        <dbReference type="SAM" id="MobiDB-lite"/>
    </source>
</evidence>
<keyword evidence="9" id="KW-1185">Reference proteome</keyword>
<dbReference type="SUPFAM" id="SSF56112">
    <property type="entry name" value="Protein kinase-like (PK-like)"/>
    <property type="match status" value="1"/>
</dbReference>
<dbReference type="GO" id="GO:0004674">
    <property type="term" value="F:protein serine/threonine kinase activity"/>
    <property type="evidence" value="ECO:0007669"/>
    <property type="project" value="UniProtKB-KW"/>
</dbReference>
<keyword evidence="3" id="KW-0547">Nucleotide-binding</keyword>
<evidence type="ECO:0000256" key="5">
    <source>
        <dbReference type="ARBA" id="ARBA00022840"/>
    </source>
</evidence>
<feature type="compositionally biased region" description="Polar residues" evidence="6">
    <location>
        <begin position="350"/>
        <end position="365"/>
    </location>
</feature>
<name>A0A9P0A6Q7_BEMTA</name>
<accession>A0A9P0A6Q7</accession>
<feature type="region of interest" description="Disordered" evidence="6">
    <location>
        <begin position="322"/>
        <end position="390"/>
    </location>
</feature>
<dbReference type="Pfam" id="PF00069">
    <property type="entry name" value="Pkinase"/>
    <property type="match status" value="1"/>
</dbReference>
<gene>
    <name evidence="8" type="ORF">BEMITA_LOCUS4610</name>
</gene>
<evidence type="ECO:0000256" key="1">
    <source>
        <dbReference type="ARBA" id="ARBA00022527"/>
    </source>
</evidence>
<dbReference type="Gene3D" id="1.10.510.10">
    <property type="entry name" value="Transferase(Phosphotransferase) domain 1"/>
    <property type="match status" value="1"/>
</dbReference>
<evidence type="ECO:0000313" key="9">
    <source>
        <dbReference type="Proteomes" id="UP001152759"/>
    </source>
</evidence>
<dbReference type="GO" id="GO:0005524">
    <property type="term" value="F:ATP binding"/>
    <property type="evidence" value="ECO:0007669"/>
    <property type="project" value="UniProtKB-KW"/>
</dbReference>
<dbReference type="InterPro" id="IPR008271">
    <property type="entry name" value="Ser/Thr_kinase_AS"/>
</dbReference>
<dbReference type="InterPro" id="IPR000719">
    <property type="entry name" value="Prot_kinase_dom"/>
</dbReference>
<feature type="compositionally biased region" description="Basic and acidic residues" evidence="6">
    <location>
        <begin position="366"/>
        <end position="376"/>
    </location>
</feature>
<evidence type="ECO:0000256" key="4">
    <source>
        <dbReference type="ARBA" id="ARBA00022777"/>
    </source>
</evidence>
<dbReference type="PANTHER" id="PTHR24342">
    <property type="entry name" value="SERINE/THREONINE-PROTEIN KINASE 17"/>
    <property type="match status" value="1"/>
</dbReference>
<dbReference type="GO" id="GO:0043065">
    <property type="term" value="P:positive regulation of apoptotic process"/>
    <property type="evidence" value="ECO:0007669"/>
    <property type="project" value="TreeGrafter"/>
</dbReference>
<dbReference type="SMART" id="SM00220">
    <property type="entry name" value="S_TKc"/>
    <property type="match status" value="1"/>
</dbReference>
<proteinExistence type="predicted"/>
<evidence type="ECO:0000313" key="8">
    <source>
        <dbReference type="EMBL" id="CAH0385381.1"/>
    </source>
</evidence>
<dbReference type="PANTHER" id="PTHR24342:SF12">
    <property type="entry name" value="DEATH-ASSOCIATED PROTEIN KINASE RELATED"/>
    <property type="match status" value="1"/>
</dbReference>
<keyword evidence="1" id="KW-0723">Serine/threonine-protein kinase</keyword>
<dbReference type="PROSITE" id="PS50011">
    <property type="entry name" value="PROTEIN_KINASE_DOM"/>
    <property type="match status" value="1"/>
</dbReference>
<dbReference type="Gene3D" id="3.30.200.20">
    <property type="entry name" value="Phosphorylase Kinase, domain 1"/>
    <property type="match status" value="1"/>
</dbReference>
<feature type="compositionally biased region" description="Low complexity" evidence="6">
    <location>
        <begin position="537"/>
        <end position="564"/>
    </location>
</feature>
<dbReference type="GO" id="GO:0035556">
    <property type="term" value="P:intracellular signal transduction"/>
    <property type="evidence" value="ECO:0007669"/>
    <property type="project" value="TreeGrafter"/>
</dbReference>
<feature type="domain" description="Protein kinase" evidence="7">
    <location>
        <begin position="1"/>
        <end position="250"/>
    </location>
</feature>
<sequence length="733" mass="82113">RGKYATVRRCRERRTGAVYAAKYLRKRRSADLRHEILHEVAVLDSCRNCTRIVKLHQVFESSQDMILLLELAHGGELQTLLDHDEVPTEPHAARIIKQVLEALIYLHSLNVAHLDIKPQNLVLTGEYPDCDTKLCDFGISRYVGHGANVREILGTPDYVAPEVLNYEPISLATDMWSVGVLMYVLLTGCSPFGGDTKQETFCNIAQSKLDFPDDLFEDISDCAKDLMRKLMVKNPSNRLTAKECLQHKWFVEYLSSQSDSFQPKTAIPAKRSIIRNSLTNSSNSSGNSCRSFNCTSSSLSVSTENCLDKTQNPKLGLNINEINGSVTDAPSSKVNLDNDKQSETDEHKTTLSSSVVNEINGNSKSSDGENMEKSSNCDKPNTQGISNERRRLFMKNMDHLVRRLECDNDDITKIKSKASPDRSKKDGNYSDLETKTCISVNKPKQSSTNDNSVFMKMNTRCDSHNYRLPRTASSMQSMPVSGVPIFGYKFDNGFLSKIGSNFNIYNDFDSDSDSEASFKFRRVYILDECSDAPSPPLSLHGSLSSNDNSSISDSSSDTVSEMSIDSSSDRSSIISLDDSIDLGVYGKSLNQNRYASCCNVWEAVHSQGGGRVWPRECSGSFERALSRFATMSKSTENLRELSFQPHRKLTFFNNDAKNNSNSRKCIGLELMRERNGNVVIIREIKAISGSKYSRCSEVKCESVQSRIRRLQIQNGVRTELAKNGQNHFLLEKY</sequence>
<dbReference type="Proteomes" id="UP001152759">
    <property type="component" value="Chromosome 2"/>
</dbReference>
<feature type="non-terminal residue" evidence="8">
    <location>
        <position position="1"/>
    </location>
</feature>
<feature type="compositionally biased region" description="Polar residues" evidence="6">
    <location>
        <begin position="377"/>
        <end position="386"/>
    </location>
</feature>
<keyword evidence="4" id="KW-0418">Kinase</keyword>
<organism evidence="8 9">
    <name type="scientific">Bemisia tabaci</name>
    <name type="common">Sweetpotato whitefly</name>
    <name type="synonym">Aleurodes tabaci</name>
    <dbReference type="NCBI Taxonomy" id="7038"/>
    <lineage>
        <taxon>Eukaryota</taxon>
        <taxon>Metazoa</taxon>
        <taxon>Ecdysozoa</taxon>
        <taxon>Arthropoda</taxon>
        <taxon>Hexapoda</taxon>
        <taxon>Insecta</taxon>
        <taxon>Pterygota</taxon>
        <taxon>Neoptera</taxon>
        <taxon>Paraneoptera</taxon>
        <taxon>Hemiptera</taxon>
        <taxon>Sternorrhyncha</taxon>
        <taxon>Aleyrodoidea</taxon>
        <taxon>Aleyrodidae</taxon>
        <taxon>Aleyrodinae</taxon>
        <taxon>Bemisia</taxon>
    </lineage>
</organism>
<dbReference type="InterPro" id="IPR011009">
    <property type="entry name" value="Kinase-like_dom_sf"/>
</dbReference>
<protein>
    <recommendedName>
        <fullName evidence="7">Protein kinase domain-containing protein</fullName>
    </recommendedName>
</protein>
<evidence type="ECO:0000256" key="3">
    <source>
        <dbReference type="ARBA" id="ARBA00022741"/>
    </source>
</evidence>
<dbReference type="EMBL" id="OU963863">
    <property type="protein sequence ID" value="CAH0385381.1"/>
    <property type="molecule type" value="Genomic_DNA"/>
</dbReference>
<reference evidence="8" key="1">
    <citation type="submission" date="2021-12" db="EMBL/GenBank/DDBJ databases">
        <authorList>
            <person name="King R."/>
        </authorList>
    </citation>
    <scope>NUCLEOTIDE SEQUENCE</scope>
</reference>
<dbReference type="GO" id="GO:0005634">
    <property type="term" value="C:nucleus"/>
    <property type="evidence" value="ECO:0007669"/>
    <property type="project" value="TreeGrafter"/>
</dbReference>
<feature type="compositionally biased region" description="Basic and acidic residues" evidence="6">
    <location>
        <begin position="336"/>
        <end position="349"/>
    </location>
</feature>
<feature type="region of interest" description="Disordered" evidence="6">
    <location>
        <begin position="533"/>
        <end position="564"/>
    </location>
</feature>
<keyword evidence="2" id="KW-0808">Transferase</keyword>
<keyword evidence="5" id="KW-0067">ATP-binding</keyword>